<gene>
    <name evidence="3" type="ORF">CSSPJE1EN1_LOCUS9309</name>
</gene>
<sequence length="137" mass="15058">MLCIQRHVPKELRTKLDLKAQRIVFVGFVEDSKGYRWENLYCKDLQQQRLQSVVVEMSIQEMLAGAVGVGVDDGATGATDHSIKDTGDEGSVVGVGDDHHARGGADHSNDDLGAQDRIAPVAIPEHEYLEEKAQFDL</sequence>
<dbReference type="EMBL" id="OZ020111">
    <property type="protein sequence ID" value="CAK9263831.1"/>
    <property type="molecule type" value="Genomic_DNA"/>
</dbReference>
<dbReference type="Pfam" id="PF25597">
    <property type="entry name" value="SH3_retrovirus"/>
    <property type="match status" value="1"/>
</dbReference>
<keyword evidence="4" id="KW-1185">Reference proteome</keyword>
<feature type="compositionally biased region" description="Basic and acidic residues" evidence="1">
    <location>
        <begin position="96"/>
        <end position="110"/>
    </location>
</feature>
<evidence type="ECO:0000313" key="4">
    <source>
        <dbReference type="Proteomes" id="UP001497444"/>
    </source>
</evidence>
<accession>A0ABP0WD42</accession>
<organism evidence="3 4">
    <name type="scientific">Sphagnum jensenii</name>
    <dbReference type="NCBI Taxonomy" id="128206"/>
    <lineage>
        <taxon>Eukaryota</taxon>
        <taxon>Viridiplantae</taxon>
        <taxon>Streptophyta</taxon>
        <taxon>Embryophyta</taxon>
        <taxon>Bryophyta</taxon>
        <taxon>Sphagnophytina</taxon>
        <taxon>Sphagnopsida</taxon>
        <taxon>Sphagnales</taxon>
        <taxon>Sphagnaceae</taxon>
        <taxon>Sphagnum</taxon>
    </lineage>
</organism>
<protein>
    <recommendedName>
        <fullName evidence="2">Retroviral polymerase SH3-like domain-containing protein</fullName>
    </recommendedName>
</protein>
<dbReference type="InterPro" id="IPR057670">
    <property type="entry name" value="SH3_retrovirus"/>
</dbReference>
<dbReference type="Proteomes" id="UP001497444">
    <property type="component" value="Chromosome 16"/>
</dbReference>
<reference evidence="3" key="1">
    <citation type="submission" date="2024-02" db="EMBL/GenBank/DDBJ databases">
        <authorList>
            <consortium name="ELIXIR-Norway"/>
            <consortium name="Elixir Norway"/>
        </authorList>
    </citation>
    <scope>NUCLEOTIDE SEQUENCE</scope>
</reference>
<evidence type="ECO:0000256" key="1">
    <source>
        <dbReference type="SAM" id="MobiDB-lite"/>
    </source>
</evidence>
<proteinExistence type="predicted"/>
<evidence type="ECO:0000313" key="3">
    <source>
        <dbReference type="EMBL" id="CAK9263831.1"/>
    </source>
</evidence>
<feature type="region of interest" description="Disordered" evidence="1">
    <location>
        <begin position="76"/>
        <end position="114"/>
    </location>
</feature>
<feature type="domain" description="Retroviral polymerase SH3-like" evidence="2">
    <location>
        <begin position="7"/>
        <end position="37"/>
    </location>
</feature>
<evidence type="ECO:0000259" key="2">
    <source>
        <dbReference type="Pfam" id="PF25597"/>
    </source>
</evidence>
<name>A0ABP0WD42_9BRYO</name>